<evidence type="ECO:0000256" key="1">
    <source>
        <dbReference type="SAM" id="SignalP"/>
    </source>
</evidence>
<keyword evidence="1" id="KW-0732">Signal</keyword>
<sequence length="164" mass="18821">MRILNTKNNSLTSLVLQILALLADALIEIQEQVRDAEDEDSDWEEIHGDLDSDKDLLSSAAATPFGRSGYEHLEAMAKAYNENQEDEYEDNILSVTDPLNEVKFFTTKLIYMLNILKFYINAKFYRTILQLNLANYLADSYQSSLKVTDNYLIIFVRFGFLSSI</sequence>
<proteinExistence type="predicted"/>
<accession>A0A9D3VAZ1</accession>
<comment type="caution">
    <text evidence="2">The sequence shown here is derived from an EMBL/GenBank/DDBJ whole genome shotgun (WGS) entry which is preliminary data.</text>
</comment>
<organism evidence="2 3">
    <name type="scientific">Gossypium stocksii</name>
    <dbReference type="NCBI Taxonomy" id="47602"/>
    <lineage>
        <taxon>Eukaryota</taxon>
        <taxon>Viridiplantae</taxon>
        <taxon>Streptophyta</taxon>
        <taxon>Embryophyta</taxon>
        <taxon>Tracheophyta</taxon>
        <taxon>Spermatophyta</taxon>
        <taxon>Magnoliopsida</taxon>
        <taxon>eudicotyledons</taxon>
        <taxon>Gunneridae</taxon>
        <taxon>Pentapetalae</taxon>
        <taxon>rosids</taxon>
        <taxon>malvids</taxon>
        <taxon>Malvales</taxon>
        <taxon>Malvaceae</taxon>
        <taxon>Malvoideae</taxon>
        <taxon>Gossypium</taxon>
    </lineage>
</organism>
<keyword evidence="3" id="KW-1185">Reference proteome</keyword>
<dbReference type="AlphaFoldDB" id="A0A9D3VAZ1"/>
<reference evidence="2 3" key="1">
    <citation type="journal article" date="2021" name="Plant Biotechnol. J.">
        <title>Multi-omics assisted identification of the key and species-specific regulatory components of drought-tolerant mechanisms in Gossypium stocksii.</title>
        <authorList>
            <person name="Yu D."/>
            <person name="Ke L."/>
            <person name="Zhang D."/>
            <person name="Wu Y."/>
            <person name="Sun Y."/>
            <person name="Mei J."/>
            <person name="Sun J."/>
            <person name="Sun Y."/>
        </authorList>
    </citation>
    <scope>NUCLEOTIDE SEQUENCE [LARGE SCALE GENOMIC DNA]</scope>
    <source>
        <strain evidence="3">cv. E1</strain>
        <tissue evidence="2">Leaf</tissue>
    </source>
</reference>
<evidence type="ECO:0000313" key="3">
    <source>
        <dbReference type="Proteomes" id="UP000828251"/>
    </source>
</evidence>
<dbReference type="EMBL" id="JAIQCV010000008">
    <property type="protein sequence ID" value="KAH1074323.1"/>
    <property type="molecule type" value="Genomic_DNA"/>
</dbReference>
<dbReference type="Proteomes" id="UP000828251">
    <property type="component" value="Unassembled WGS sequence"/>
</dbReference>
<evidence type="ECO:0000313" key="2">
    <source>
        <dbReference type="EMBL" id="KAH1074323.1"/>
    </source>
</evidence>
<feature type="chain" id="PRO_5039088976" evidence="1">
    <location>
        <begin position="26"/>
        <end position="164"/>
    </location>
</feature>
<protein>
    <submittedName>
        <fullName evidence="2">Uncharacterized protein</fullName>
    </submittedName>
</protein>
<feature type="signal peptide" evidence="1">
    <location>
        <begin position="1"/>
        <end position="25"/>
    </location>
</feature>
<name>A0A9D3VAZ1_9ROSI</name>
<gene>
    <name evidence="2" type="ORF">J1N35_026651</name>
</gene>